<reference evidence="3" key="1">
    <citation type="journal article" date="2019" name="Int. J. Syst. Evol. Microbiol.">
        <title>The Global Catalogue of Microorganisms (GCM) 10K type strain sequencing project: providing services to taxonomists for standard genome sequencing and annotation.</title>
        <authorList>
            <consortium name="The Broad Institute Genomics Platform"/>
            <consortium name="The Broad Institute Genome Sequencing Center for Infectious Disease"/>
            <person name="Wu L."/>
            <person name="Ma J."/>
        </authorList>
    </citation>
    <scope>NUCLEOTIDE SEQUENCE [LARGE SCALE GENOMIC DNA]</scope>
    <source>
        <strain evidence="3">JCM 14560</strain>
    </source>
</reference>
<dbReference type="CDD" id="cd02440">
    <property type="entry name" value="AdoMet_MTases"/>
    <property type="match status" value="1"/>
</dbReference>
<dbReference type="Gene3D" id="3.40.50.150">
    <property type="entry name" value="Vaccinia Virus protein VP39"/>
    <property type="match status" value="1"/>
</dbReference>
<keyword evidence="1" id="KW-0808">Transferase</keyword>
<keyword evidence="2" id="KW-0489">Methyltransferase</keyword>
<dbReference type="GO" id="GO:0008168">
    <property type="term" value="F:methyltransferase activity"/>
    <property type="evidence" value="ECO:0007669"/>
    <property type="project" value="UniProtKB-KW"/>
</dbReference>
<evidence type="ECO:0000313" key="2">
    <source>
        <dbReference type="EMBL" id="GAA2156546.1"/>
    </source>
</evidence>
<proteinExistence type="predicted"/>
<dbReference type="PANTHER" id="PTHR43861">
    <property type="entry name" value="TRANS-ACONITATE 2-METHYLTRANSFERASE-RELATED"/>
    <property type="match status" value="1"/>
</dbReference>
<comment type="caution">
    <text evidence="2">The sequence shown here is derived from an EMBL/GenBank/DDBJ whole genome shotgun (WGS) entry which is preliminary data.</text>
</comment>
<evidence type="ECO:0000256" key="1">
    <source>
        <dbReference type="ARBA" id="ARBA00022679"/>
    </source>
</evidence>
<dbReference type="Pfam" id="PF13489">
    <property type="entry name" value="Methyltransf_23"/>
    <property type="match status" value="1"/>
</dbReference>
<dbReference type="RefSeq" id="WP_344468937.1">
    <property type="nucleotide sequence ID" value="NZ_BAAANT010000052.1"/>
</dbReference>
<protein>
    <submittedName>
        <fullName evidence="2">Methyltransferase domain-containing protein</fullName>
    </submittedName>
</protein>
<dbReference type="GO" id="GO:0032259">
    <property type="term" value="P:methylation"/>
    <property type="evidence" value="ECO:0007669"/>
    <property type="project" value="UniProtKB-KW"/>
</dbReference>
<evidence type="ECO:0000313" key="3">
    <source>
        <dbReference type="Proteomes" id="UP001422759"/>
    </source>
</evidence>
<organism evidence="2 3">
    <name type="scientific">Kitasatospora kazusensis</name>
    <dbReference type="NCBI Taxonomy" id="407974"/>
    <lineage>
        <taxon>Bacteria</taxon>
        <taxon>Bacillati</taxon>
        <taxon>Actinomycetota</taxon>
        <taxon>Actinomycetes</taxon>
        <taxon>Kitasatosporales</taxon>
        <taxon>Streptomycetaceae</taxon>
        <taxon>Kitasatospora</taxon>
    </lineage>
</organism>
<dbReference type="SUPFAM" id="SSF53335">
    <property type="entry name" value="S-adenosyl-L-methionine-dependent methyltransferases"/>
    <property type="match status" value="1"/>
</dbReference>
<dbReference type="InterPro" id="IPR029063">
    <property type="entry name" value="SAM-dependent_MTases_sf"/>
</dbReference>
<name>A0ABP5LYJ5_9ACTN</name>
<dbReference type="Proteomes" id="UP001422759">
    <property type="component" value="Unassembled WGS sequence"/>
</dbReference>
<keyword evidence="3" id="KW-1185">Reference proteome</keyword>
<accession>A0ABP5LYJ5</accession>
<gene>
    <name evidence="2" type="ORF">GCM10009760_57650</name>
</gene>
<sequence length="264" mass="28179">MTTEPRYLLDNRRDEAGERFAAISALFDPVTFRHVDRLGVGAGWACWEVGAGGPSVPNGLAERVGPTGRVLATDLDTRWLDGTVDPLVETARHDVAADAPPAGPFDLVHARLVLVHVADRAAALRNLVASLRPGGWLLLEDADPALQPLSAPDEHGPAERLANHLRNGFRTLLAQRGAELGYGRTLPRLLRGAGLADVQADGFFPVTSPACRTLEAATVRQLRAELLAQGLATEAEIEEHLANVAAGNLDLTTAPMISAWGRRP</sequence>
<dbReference type="EMBL" id="BAAANT010000052">
    <property type="protein sequence ID" value="GAA2156546.1"/>
    <property type="molecule type" value="Genomic_DNA"/>
</dbReference>
<dbReference type="PANTHER" id="PTHR43861:SF3">
    <property type="entry name" value="PUTATIVE (AFU_ORTHOLOGUE AFUA_2G14390)-RELATED"/>
    <property type="match status" value="1"/>
</dbReference>